<dbReference type="Proteomes" id="UP000321827">
    <property type="component" value="Unassembled WGS sequence"/>
</dbReference>
<protein>
    <submittedName>
        <fullName evidence="1">Uncharacterized protein</fullName>
    </submittedName>
</protein>
<dbReference type="EMBL" id="BJXN01000008">
    <property type="protein sequence ID" value="GEM89937.1"/>
    <property type="molecule type" value="Genomic_DNA"/>
</dbReference>
<evidence type="ECO:0000313" key="2">
    <source>
        <dbReference type="Proteomes" id="UP000321827"/>
    </source>
</evidence>
<comment type="caution">
    <text evidence="1">The sequence shown here is derived from an EMBL/GenBank/DDBJ whole genome shotgun (WGS) entry which is preliminary data.</text>
</comment>
<dbReference type="RefSeq" id="WP_147147232.1">
    <property type="nucleotide sequence ID" value="NZ_BJXN01000008.1"/>
</dbReference>
<dbReference type="OrthoDB" id="27136at2"/>
<gene>
    <name evidence="1" type="ORF">ODE01S_13710</name>
</gene>
<evidence type="ECO:0000313" key="1">
    <source>
        <dbReference type="EMBL" id="GEM89937.1"/>
    </source>
</evidence>
<accession>A0A511RLJ5</accession>
<proteinExistence type="predicted"/>
<organism evidence="1 2">
    <name type="scientific">Oceanithermus desulfurans NBRC 100063</name>
    <dbReference type="NCBI Taxonomy" id="1227550"/>
    <lineage>
        <taxon>Bacteria</taxon>
        <taxon>Thermotogati</taxon>
        <taxon>Deinococcota</taxon>
        <taxon>Deinococci</taxon>
        <taxon>Thermales</taxon>
        <taxon>Thermaceae</taxon>
        <taxon>Oceanithermus</taxon>
    </lineage>
</organism>
<dbReference type="AlphaFoldDB" id="A0A511RLJ5"/>
<reference evidence="1 2" key="1">
    <citation type="submission" date="2019-07" db="EMBL/GenBank/DDBJ databases">
        <title>Whole genome shotgun sequence of Oceanithermus desulfurans NBRC 100063.</title>
        <authorList>
            <person name="Hosoyama A."/>
            <person name="Uohara A."/>
            <person name="Ohji S."/>
            <person name="Ichikawa N."/>
        </authorList>
    </citation>
    <scope>NUCLEOTIDE SEQUENCE [LARGE SCALE GENOMIC DNA]</scope>
    <source>
        <strain evidence="1 2">NBRC 100063</strain>
    </source>
</reference>
<name>A0A511RLJ5_9DEIN</name>
<sequence>MRRWWQAAWVTGVLEGWSRSVGVWTRRAPAWVWEQRQARTPLSLGLTYYPARGAGGIELVPKDAYLQEVENLLFTCTAPPEERR</sequence>